<evidence type="ECO:0000313" key="3">
    <source>
        <dbReference type="Proteomes" id="UP000190150"/>
    </source>
</evidence>
<feature type="region of interest" description="Disordered" evidence="1">
    <location>
        <begin position="140"/>
        <end position="173"/>
    </location>
</feature>
<dbReference type="STRING" id="1513896.SAMN05660841_01752"/>
<dbReference type="RefSeq" id="WP_079642712.1">
    <property type="nucleotide sequence ID" value="NZ_FUZF01000006.1"/>
</dbReference>
<proteinExistence type="predicted"/>
<dbReference type="EMBL" id="FUZF01000006">
    <property type="protein sequence ID" value="SKB67004.1"/>
    <property type="molecule type" value="Genomic_DNA"/>
</dbReference>
<name>A0A1T5D5L2_9SPHI</name>
<gene>
    <name evidence="2" type="ORF">SAMN05660841_01752</name>
</gene>
<sequence length="173" mass="18975">MKAKINNIGELRLEIARLSQLKKEQEAYLADQYHLLKHKVEAPARFVGTIASSIPGVDLVKGIFSSFKGGSSVGAANQSDWFGRAIQLGLPLVLNRTFLRNSSWLKKALVLLVSDKAVGGITQDKVGSVISKITDFVRPKKKSKKKHRDVAPLSDDEGQDTLNFGIPPDSETY</sequence>
<dbReference type="OrthoDB" id="709278at2"/>
<dbReference type="Proteomes" id="UP000190150">
    <property type="component" value="Unassembled WGS sequence"/>
</dbReference>
<protein>
    <submittedName>
        <fullName evidence="2">Uncharacterized protein</fullName>
    </submittedName>
</protein>
<accession>A0A1T5D5L2</accession>
<dbReference type="AlphaFoldDB" id="A0A1T5D5L2"/>
<organism evidence="2 3">
    <name type="scientific">Sphingobacterium nematocida</name>
    <dbReference type="NCBI Taxonomy" id="1513896"/>
    <lineage>
        <taxon>Bacteria</taxon>
        <taxon>Pseudomonadati</taxon>
        <taxon>Bacteroidota</taxon>
        <taxon>Sphingobacteriia</taxon>
        <taxon>Sphingobacteriales</taxon>
        <taxon>Sphingobacteriaceae</taxon>
        <taxon>Sphingobacterium</taxon>
    </lineage>
</organism>
<evidence type="ECO:0000313" key="2">
    <source>
        <dbReference type="EMBL" id="SKB67004.1"/>
    </source>
</evidence>
<evidence type="ECO:0000256" key="1">
    <source>
        <dbReference type="SAM" id="MobiDB-lite"/>
    </source>
</evidence>
<reference evidence="3" key="1">
    <citation type="submission" date="2017-02" db="EMBL/GenBank/DDBJ databases">
        <authorList>
            <person name="Varghese N."/>
            <person name="Submissions S."/>
        </authorList>
    </citation>
    <scope>NUCLEOTIDE SEQUENCE [LARGE SCALE GENOMIC DNA]</scope>
    <source>
        <strain evidence="3">DSM 24091</strain>
    </source>
</reference>
<keyword evidence="3" id="KW-1185">Reference proteome</keyword>